<sequence>MRTWNSFEYNGEIDFGSIFPALILKFLVLAYLYFGRPVKVLNIDKRLMILPVIMAVLVYSIEFVVLFLTMEP</sequence>
<protein>
    <recommendedName>
        <fullName evidence="4">DUF5658 domain-containing protein</fullName>
    </recommendedName>
</protein>
<proteinExistence type="predicted"/>
<dbReference type="Proteomes" id="UP000036908">
    <property type="component" value="Unassembled WGS sequence"/>
</dbReference>
<reference evidence="3" key="1">
    <citation type="submission" date="2014-11" db="EMBL/GenBank/DDBJ databases">
        <title>Genome sequencing of Roseivirga sp. D-25.</title>
        <authorList>
            <person name="Selvaratnam C."/>
            <person name="Thevarajoo S."/>
            <person name="Goh K.M."/>
            <person name="Eee R."/>
            <person name="Chan K.-G."/>
            <person name="Chong C.S."/>
        </authorList>
    </citation>
    <scope>NUCLEOTIDE SEQUENCE [LARGE SCALE GENOMIC DNA]</scope>
    <source>
        <strain evidence="3">D-25</strain>
    </source>
</reference>
<organism evidence="2 3">
    <name type="scientific">Roseivirga seohaensis subsp. aquiponti</name>
    <dbReference type="NCBI Taxonomy" id="1566026"/>
    <lineage>
        <taxon>Bacteria</taxon>
        <taxon>Pseudomonadati</taxon>
        <taxon>Bacteroidota</taxon>
        <taxon>Cytophagia</taxon>
        <taxon>Cytophagales</taxon>
        <taxon>Roseivirgaceae</taxon>
        <taxon>Roseivirga</taxon>
    </lineage>
</organism>
<keyword evidence="3" id="KW-1185">Reference proteome</keyword>
<keyword evidence="1" id="KW-1133">Transmembrane helix</keyword>
<evidence type="ECO:0000256" key="1">
    <source>
        <dbReference type="SAM" id="Phobius"/>
    </source>
</evidence>
<dbReference type="PATRIC" id="fig|1566026.4.peg.1953"/>
<feature type="transmembrane region" description="Helical" evidence="1">
    <location>
        <begin position="47"/>
        <end position="70"/>
    </location>
</feature>
<keyword evidence="1" id="KW-0812">Transmembrane</keyword>
<gene>
    <name evidence="2" type="ORF">OB69_17545</name>
</gene>
<evidence type="ECO:0000313" key="3">
    <source>
        <dbReference type="Proteomes" id="UP000036908"/>
    </source>
</evidence>
<name>A0A0L8AGC6_9BACT</name>
<feature type="transmembrane region" description="Helical" evidence="1">
    <location>
        <begin position="15"/>
        <end position="35"/>
    </location>
</feature>
<dbReference type="EMBL" id="JSVA01000026">
    <property type="protein sequence ID" value="KOF01444.1"/>
    <property type="molecule type" value="Genomic_DNA"/>
</dbReference>
<keyword evidence="1" id="KW-0472">Membrane</keyword>
<accession>A0A0L8AGC6</accession>
<comment type="caution">
    <text evidence="2">The sequence shown here is derived from an EMBL/GenBank/DDBJ whole genome shotgun (WGS) entry which is preliminary data.</text>
</comment>
<evidence type="ECO:0000313" key="2">
    <source>
        <dbReference type="EMBL" id="KOF01444.1"/>
    </source>
</evidence>
<dbReference type="AlphaFoldDB" id="A0A0L8AGC6"/>
<evidence type="ECO:0008006" key="4">
    <source>
        <dbReference type="Google" id="ProtNLM"/>
    </source>
</evidence>